<dbReference type="EMBL" id="CAGKOT010000012">
    <property type="protein sequence ID" value="CAB5358189.1"/>
    <property type="molecule type" value="Genomic_DNA"/>
</dbReference>
<organism evidence="2 3">
    <name type="scientific">Rhizophagus irregularis</name>
    <dbReference type="NCBI Taxonomy" id="588596"/>
    <lineage>
        <taxon>Eukaryota</taxon>
        <taxon>Fungi</taxon>
        <taxon>Fungi incertae sedis</taxon>
        <taxon>Mucoromycota</taxon>
        <taxon>Glomeromycotina</taxon>
        <taxon>Glomeromycetes</taxon>
        <taxon>Glomerales</taxon>
        <taxon>Glomeraceae</taxon>
        <taxon>Rhizophagus</taxon>
    </lineage>
</organism>
<gene>
    <name evidence="1" type="ORF">CHRIB12_LOCUS7159</name>
    <name evidence="2" type="ORF">RhiirA5_370905</name>
</gene>
<accession>A0A2N0Q7Q8</accession>
<reference evidence="2 3" key="2">
    <citation type="submission" date="2017-09" db="EMBL/GenBank/DDBJ databases">
        <title>Extensive intraspecific genome diversity in a model arbuscular mycorrhizal fungus.</title>
        <authorList>
            <person name="Chen E.C."/>
            <person name="Morin E."/>
            <person name="Beaudet D."/>
            <person name="Noel J."/>
            <person name="Ndikumana S."/>
            <person name="Charron P."/>
            <person name="St-Onge C."/>
            <person name="Giorgi J."/>
            <person name="Grigoriev I.V."/>
            <person name="Roux C."/>
            <person name="Martin F.M."/>
            <person name="Corradi N."/>
        </authorList>
    </citation>
    <scope>NUCLEOTIDE SEQUENCE [LARGE SCALE GENOMIC DNA]</scope>
    <source>
        <strain evidence="2 3">A5</strain>
    </source>
</reference>
<dbReference type="VEuPathDB" id="FungiDB:RhiirFUN_021858"/>
<comment type="caution">
    <text evidence="2">The sequence shown here is derived from an EMBL/GenBank/DDBJ whole genome shotgun (WGS) entry which is preliminary data.</text>
</comment>
<evidence type="ECO:0000313" key="1">
    <source>
        <dbReference type="EMBL" id="CAB5358189.1"/>
    </source>
</evidence>
<dbReference type="VEuPathDB" id="FungiDB:FUN_010029"/>
<sequence length="120" mass="14173">MSENMFSTSEEVTNNFMKEFMKGFEDIEKNFLLDVYKINTLEEFQDINNKAFPSIPVDNITEKALIEQDIPRPSKAMFILFFLLEWSFCKLLRTFLEELLSQVPSMTAAKIYSHVSWKRN</sequence>
<evidence type="ECO:0000313" key="3">
    <source>
        <dbReference type="Proteomes" id="UP000232722"/>
    </source>
</evidence>
<dbReference type="AlphaFoldDB" id="A0A2N0Q7Q8"/>
<dbReference type="Proteomes" id="UP000684084">
    <property type="component" value="Unassembled WGS sequence"/>
</dbReference>
<dbReference type="OrthoDB" id="2323266at2759"/>
<protein>
    <submittedName>
        <fullName evidence="2">Uncharacterized protein</fullName>
    </submittedName>
</protein>
<dbReference type="EMBL" id="LLXJ01000101">
    <property type="protein sequence ID" value="PKC15118.1"/>
    <property type="molecule type" value="Genomic_DNA"/>
</dbReference>
<evidence type="ECO:0000313" key="2">
    <source>
        <dbReference type="EMBL" id="PKC15118.1"/>
    </source>
</evidence>
<reference evidence="1" key="3">
    <citation type="submission" date="2020-05" db="EMBL/GenBank/DDBJ databases">
        <authorList>
            <person name="Rincon C."/>
            <person name="Sanders R I."/>
            <person name="Robbins C."/>
            <person name="Chaturvedi A."/>
        </authorList>
    </citation>
    <scope>NUCLEOTIDE SEQUENCE</scope>
    <source>
        <strain evidence="1">CHB12</strain>
    </source>
</reference>
<reference evidence="2 3" key="1">
    <citation type="submission" date="2016-04" db="EMBL/GenBank/DDBJ databases">
        <title>Genome analyses suggest a sexual origin of heterokaryosis in a supposedly ancient asexual fungus.</title>
        <authorList>
            <person name="Ropars J."/>
            <person name="Sedzielewska K."/>
            <person name="Noel J."/>
            <person name="Charron P."/>
            <person name="Farinelli L."/>
            <person name="Marton T."/>
            <person name="Kruger M."/>
            <person name="Pelin A."/>
            <person name="Brachmann A."/>
            <person name="Corradi N."/>
        </authorList>
    </citation>
    <scope>NUCLEOTIDE SEQUENCE [LARGE SCALE GENOMIC DNA]</scope>
    <source>
        <strain evidence="2 3">A5</strain>
    </source>
</reference>
<proteinExistence type="predicted"/>
<dbReference type="Proteomes" id="UP000232722">
    <property type="component" value="Unassembled WGS sequence"/>
</dbReference>
<name>A0A2N0Q7Q8_9GLOM</name>